<feature type="region of interest" description="Disordered" evidence="1">
    <location>
        <begin position="526"/>
        <end position="575"/>
    </location>
</feature>
<evidence type="ECO:0000313" key="3">
    <source>
        <dbReference type="Proteomes" id="UP000799764"/>
    </source>
</evidence>
<keyword evidence="3" id="KW-1185">Reference proteome</keyword>
<organism evidence="2 3">
    <name type="scientific">Karstenula rhodostoma CBS 690.94</name>
    <dbReference type="NCBI Taxonomy" id="1392251"/>
    <lineage>
        <taxon>Eukaryota</taxon>
        <taxon>Fungi</taxon>
        <taxon>Dikarya</taxon>
        <taxon>Ascomycota</taxon>
        <taxon>Pezizomycotina</taxon>
        <taxon>Dothideomycetes</taxon>
        <taxon>Pleosporomycetidae</taxon>
        <taxon>Pleosporales</taxon>
        <taxon>Massarineae</taxon>
        <taxon>Didymosphaeriaceae</taxon>
        <taxon>Karstenula</taxon>
    </lineage>
</organism>
<evidence type="ECO:0000256" key="1">
    <source>
        <dbReference type="SAM" id="MobiDB-lite"/>
    </source>
</evidence>
<dbReference type="OrthoDB" id="3798321at2759"/>
<dbReference type="Proteomes" id="UP000799764">
    <property type="component" value="Unassembled WGS sequence"/>
</dbReference>
<feature type="region of interest" description="Disordered" evidence="1">
    <location>
        <begin position="127"/>
        <end position="161"/>
    </location>
</feature>
<proteinExistence type="predicted"/>
<name>A0A9P4U857_9PLEO</name>
<dbReference type="AlphaFoldDB" id="A0A9P4U857"/>
<feature type="compositionally biased region" description="Low complexity" evidence="1">
    <location>
        <begin position="554"/>
        <end position="563"/>
    </location>
</feature>
<reference evidence="2" key="1">
    <citation type="journal article" date="2020" name="Stud. Mycol.">
        <title>101 Dothideomycetes genomes: a test case for predicting lifestyles and emergence of pathogens.</title>
        <authorList>
            <person name="Haridas S."/>
            <person name="Albert R."/>
            <person name="Binder M."/>
            <person name="Bloem J."/>
            <person name="Labutti K."/>
            <person name="Salamov A."/>
            <person name="Andreopoulos B."/>
            <person name="Baker S."/>
            <person name="Barry K."/>
            <person name="Bills G."/>
            <person name="Bluhm B."/>
            <person name="Cannon C."/>
            <person name="Castanera R."/>
            <person name="Culley D."/>
            <person name="Daum C."/>
            <person name="Ezra D."/>
            <person name="Gonzalez J."/>
            <person name="Henrissat B."/>
            <person name="Kuo A."/>
            <person name="Liang C."/>
            <person name="Lipzen A."/>
            <person name="Lutzoni F."/>
            <person name="Magnuson J."/>
            <person name="Mondo S."/>
            <person name="Nolan M."/>
            <person name="Ohm R."/>
            <person name="Pangilinan J."/>
            <person name="Park H.-J."/>
            <person name="Ramirez L."/>
            <person name="Alfaro M."/>
            <person name="Sun H."/>
            <person name="Tritt A."/>
            <person name="Yoshinaga Y."/>
            <person name="Zwiers L.-H."/>
            <person name="Turgeon B."/>
            <person name="Goodwin S."/>
            <person name="Spatafora J."/>
            <person name="Crous P."/>
            <person name="Grigoriev I."/>
        </authorList>
    </citation>
    <scope>NUCLEOTIDE SEQUENCE</scope>
    <source>
        <strain evidence="2">CBS 690.94</strain>
    </source>
</reference>
<protein>
    <submittedName>
        <fullName evidence="2">Uncharacterized protein</fullName>
    </submittedName>
</protein>
<evidence type="ECO:0000313" key="2">
    <source>
        <dbReference type="EMBL" id="KAF2440855.1"/>
    </source>
</evidence>
<accession>A0A9P4U857</accession>
<feature type="region of interest" description="Disordered" evidence="1">
    <location>
        <begin position="455"/>
        <end position="509"/>
    </location>
</feature>
<comment type="caution">
    <text evidence="2">The sequence shown here is derived from an EMBL/GenBank/DDBJ whole genome shotgun (WGS) entry which is preliminary data.</text>
</comment>
<sequence>MTLCRPRANSLQLSVERLRVTTWRPARPPTPRRSTYPQPGTTSLDMIGIVDSDIPPVPPLSYWEPETPSPMSPHNPFLSPPAASPGSLKTLVSPILPASPLSVFDKQNAPRSWSFAVPLTSPRVGPDLSPRFLNPRTPPLPPIMRPGSRNERRRSTMCSVPSSEIDKMEHRSPYAMIATIQEKVRKEMKMEKKEEATGKDKSWIHRYNTVKQRRQRRNMTGARYSLSVIMFITGESIGEVETPDRPAQYQRASGPPTAAEVWHGAGCSAVASLVFSYYRVERTSASHDDGLTFDDEGGYSGWAVWQCRCGGGWGRQAYRQSGEAVRSWGSMARQPGGGARMAATASARQGAKILIRWRSDARSTKRQEARPVLGVHCAAKVSETTFRGPRVWGDRGMEAWRHGGMEAWRHGGMEAWRHGSREGVPSGVSGCQSIARRARRDIACSFALGQLAASGSSQQDVDTKLRSAHGGQGEGGWTADRGGVRQRSSDGIPAVLSASSRPNRPNKERDGACRAIVALVSVYPGASSARLSTPPPPPKSRHAASKDGGRIIWSWSTTPSQHSPSPPPPCPITGSPGIALAHRPRLWVVGLLHESR</sequence>
<gene>
    <name evidence="2" type="ORF">P171DRAFT_446812</name>
</gene>
<dbReference type="EMBL" id="MU001506">
    <property type="protein sequence ID" value="KAF2440855.1"/>
    <property type="molecule type" value="Genomic_DNA"/>
</dbReference>